<dbReference type="EMBL" id="AP028215">
    <property type="protein sequence ID" value="BEI92262.1"/>
    <property type="molecule type" value="Genomic_DNA"/>
</dbReference>
<dbReference type="GeneID" id="85496132"/>
<keyword evidence="2" id="KW-1185">Reference proteome</keyword>
<accession>A0AA48L5D4</accession>
<dbReference type="AlphaFoldDB" id="A0AA48L5D4"/>
<dbReference type="RefSeq" id="XP_060457527.1">
    <property type="nucleotide sequence ID" value="XM_060600987.1"/>
</dbReference>
<reference evidence="1" key="1">
    <citation type="journal article" date="2023" name="BMC Genomics">
        <title>Chromosome-level genome assemblies of Cutaneotrichosporon spp. (Trichosporonales, Basidiomycota) reveal imbalanced evolution between nucleotide sequences and chromosome synteny.</title>
        <authorList>
            <person name="Kobayashi Y."/>
            <person name="Kayamori A."/>
            <person name="Aoki K."/>
            <person name="Shiwa Y."/>
            <person name="Matsutani M."/>
            <person name="Fujita N."/>
            <person name="Sugita T."/>
            <person name="Iwasaki W."/>
            <person name="Tanaka N."/>
            <person name="Takashima M."/>
        </authorList>
    </citation>
    <scope>NUCLEOTIDE SEQUENCE</scope>
    <source>
        <strain evidence="1">HIS019</strain>
    </source>
</reference>
<name>A0AA48L5D4_9TREE</name>
<sequence>MTSDIIAINPDFATPQDVLIVCNAVDSETSNDVGFYVNSAVLRASWPPDYEPGAVIRISVDAPSTDMEVLFRMMHAGSAAVTSIRVTLSQVLHTIPPLMTRFKADPTLWSLLTTYLPPWKLYGLERGGNGYVLRENIWAVLLLAHQARDAKIWAQTVGLGPGCRPPEAEYALLWDPYSVRRAEITPERETIYRILLAVARMRARTGVLVDFEYTHQHLVISSRKTPEFKLYIELENRDDVFL</sequence>
<evidence type="ECO:0000313" key="1">
    <source>
        <dbReference type="EMBL" id="BEI92262.1"/>
    </source>
</evidence>
<dbReference type="KEGG" id="ccac:CcaHIS019_0410820"/>
<gene>
    <name evidence="1" type="ORF">CcaverHIS019_0410820</name>
</gene>
<protein>
    <submittedName>
        <fullName evidence="1">Uncharacterized protein</fullName>
    </submittedName>
</protein>
<proteinExistence type="predicted"/>
<dbReference type="Proteomes" id="UP001233271">
    <property type="component" value="Chromosome 4"/>
</dbReference>
<evidence type="ECO:0000313" key="2">
    <source>
        <dbReference type="Proteomes" id="UP001233271"/>
    </source>
</evidence>
<organism evidence="1 2">
    <name type="scientific">Cutaneotrichosporon cavernicola</name>
    <dbReference type="NCBI Taxonomy" id="279322"/>
    <lineage>
        <taxon>Eukaryota</taxon>
        <taxon>Fungi</taxon>
        <taxon>Dikarya</taxon>
        <taxon>Basidiomycota</taxon>
        <taxon>Agaricomycotina</taxon>
        <taxon>Tremellomycetes</taxon>
        <taxon>Trichosporonales</taxon>
        <taxon>Trichosporonaceae</taxon>
        <taxon>Cutaneotrichosporon</taxon>
    </lineage>
</organism>